<evidence type="ECO:0000313" key="6">
    <source>
        <dbReference type="EMBL" id="KAK1437438.1"/>
    </source>
</evidence>
<dbReference type="Pfam" id="PF14214">
    <property type="entry name" value="Helitron_like_N"/>
    <property type="match status" value="1"/>
</dbReference>
<dbReference type="GO" id="GO:0005524">
    <property type="term" value="F:ATP binding"/>
    <property type="evidence" value="ECO:0007669"/>
    <property type="project" value="UniProtKB-KW"/>
</dbReference>
<dbReference type="InterPro" id="IPR025476">
    <property type="entry name" value="Helitron_helicase-like"/>
</dbReference>
<feature type="region of interest" description="Disordered" evidence="2">
    <location>
        <begin position="130"/>
        <end position="172"/>
    </location>
</feature>
<feature type="domain" description="DNA helicase Pif1-like DEAD-box helicase" evidence="3">
    <location>
        <begin position="1143"/>
        <end position="1366"/>
    </location>
</feature>
<comment type="caution">
    <text evidence="6">The sequence shown here is derived from an EMBL/GenBank/DDBJ whole genome shotgun (WGS) entry which is preliminary data.</text>
</comment>
<keyword evidence="1" id="KW-0233">DNA recombination</keyword>
<organism evidence="6 7">
    <name type="scientific">Tagetes erecta</name>
    <name type="common">African marigold</name>
    <dbReference type="NCBI Taxonomy" id="13708"/>
    <lineage>
        <taxon>Eukaryota</taxon>
        <taxon>Viridiplantae</taxon>
        <taxon>Streptophyta</taxon>
        <taxon>Embryophyta</taxon>
        <taxon>Tracheophyta</taxon>
        <taxon>Spermatophyta</taxon>
        <taxon>Magnoliopsida</taxon>
        <taxon>eudicotyledons</taxon>
        <taxon>Gunneridae</taxon>
        <taxon>Pentapetalae</taxon>
        <taxon>asterids</taxon>
        <taxon>campanulids</taxon>
        <taxon>Asterales</taxon>
        <taxon>Asteraceae</taxon>
        <taxon>Asteroideae</taxon>
        <taxon>Heliantheae alliance</taxon>
        <taxon>Tageteae</taxon>
        <taxon>Tagetes</taxon>
    </lineage>
</organism>
<feature type="region of interest" description="Disordered" evidence="2">
    <location>
        <begin position="94"/>
        <end position="113"/>
    </location>
</feature>
<dbReference type="Gene3D" id="3.40.50.300">
    <property type="entry name" value="P-loop containing nucleotide triphosphate hydrolases"/>
    <property type="match status" value="1"/>
</dbReference>
<dbReference type="InterPro" id="IPR049163">
    <property type="entry name" value="Pif1-like_2B_dom"/>
</dbReference>
<keyword evidence="1" id="KW-0378">Hydrolase</keyword>
<reference evidence="6" key="1">
    <citation type="journal article" date="2023" name="bioRxiv">
        <title>Improved chromosome-level genome assembly for marigold (Tagetes erecta).</title>
        <authorList>
            <person name="Jiang F."/>
            <person name="Yuan L."/>
            <person name="Wang S."/>
            <person name="Wang H."/>
            <person name="Xu D."/>
            <person name="Wang A."/>
            <person name="Fan W."/>
        </authorList>
    </citation>
    <scope>NUCLEOTIDE SEQUENCE</scope>
    <source>
        <strain evidence="6">WSJ</strain>
        <tissue evidence="6">Leaf</tissue>
    </source>
</reference>
<comment type="catalytic activity">
    <reaction evidence="1">
        <text>ATP + H2O = ADP + phosphate + H(+)</text>
        <dbReference type="Rhea" id="RHEA:13065"/>
        <dbReference type="ChEBI" id="CHEBI:15377"/>
        <dbReference type="ChEBI" id="CHEBI:15378"/>
        <dbReference type="ChEBI" id="CHEBI:30616"/>
        <dbReference type="ChEBI" id="CHEBI:43474"/>
        <dbReference type="ChEBI" id="CHEBI:456216"/>
        <dbReference type="EC" id="5.6.2.3"/>
    </reaction>
</comment>
<dbReference type="EC" id="5.6.2.3" evidence="1"/>
<dbReference type="InterPro" id="IPR027417">
    <property type="entry name" value="P-loop_NTPase"/>
</dbReference>
<keyword evidence="1" id="KW-0067">ATP-binding</keyword>
<dbReference type="SUPFAM" id="SSF52540">
    <property type="entry name" value="P-loop containing nucleoside triphosphate hydrolases"/>
    <property type="match status" value="2"/>
</dbReference>
<accession>A0AAD8LD44</accession>
<proteinExistence type="inferred from homology"/>
<keyword evidence="1" id="KW-0547">Nucleotide-binding</keyword>
<keyword evidence="1" id="KW-0234">DNA repair</keyword>
<keyword evidence="1" id="KW-0347">Helicase</keyword>
<keyword evidence="7" id="KW-1185">Reference proteome</keyword>
<dbReference type="GO" id="GO:0000723">
    <property type="term" value="P:telomere maintenance"/>
    <property type="evidence" value="ECO:0007669"/>
    <property type="project" value="InterPro"/>
</dbReference>
<dbReference type="CDD" id="cd18809">
    <property type="entry name" value="SF1_C_RecD"/>
    <property type="match status" value="1"/>
</dbReference>
<comment type="similarity">
    <text evidence="1">Belongs to the helicase family.</text>
</comment>
<gene>
    <name evidence="6" type="ORF">QVD17_03229</name>
</gene>
<name>A0AAD8LD44_TARER</name>
<dbReference type="PANTHER" id="PTHR10492">
    <property type="match status" value="1"/>
</dbReference>
<dbReference type="EMBL" id="JAUHHV010000001">
    <property type="protein sequence ID" value="KAK1437438.1"/>
    <property type="molecule type" value="Genomic_DNA"/>
</dbReference>
<comment type="cofactor">
    <cofactor evidence="1">
        <name>Mg(2+)</name>
        <dbReference type="ChEBI" id="CHEBI:18420"/>
    </cofactor>
</comment>
<dbReference type="GO" id="GO:0016787">
    <property type="term" value="F:hydrolase activity"/>
    <property type="evidence" value="ECO:0007669"/>
    <property type="project" value="UniProtKB-KW"/>
</dbReference>
<dbReference type="FunFam" id="3.40.50.300:FF:002884">
    <property type="entry name" value="ATP-dependent DNA helicase"/>
    <property type="match status" value="1"/>
</dbReference>
<feature type="domain" description="DNA helicase Pif1-like 2B" evidence="5">
    <location>
        <begin position="1461"/>
        <end position="1507"/>
    </location>
</feature>
<evidence type="ECO:0000259" key="4">
    <source>
        <dbReference type="Pfam" id="PF14214"/>
    </source>
</evidence>
<dbReference type="Proteomes" id="UP001229421">
    <property type="component" value="Unassembled WGS sequence"/>
</dbReference>
<evidence type="ECO:0000256" key="2">
    <source>
        <dbReference type="SAM" id="MobiDB-lite"/>
    </source>
</evidence>
<dbReference type="GO" id="GO:0043139">
    <property type="term" value="F:5'-3' DNA helicase activity"/>
    <property type="evidence" value="ECO:0007669"/>
    <property type="project" value="UniProtKB-EC"/>
</dbReference>
<feature type="compositionally biased region" description="Polar residues" evidence="2">
    <location>
        <begin position="130"/>
        <end position="141"/>
    </location>
</feature>
<dbReference type="Pfam" id="PF21530">
    <property type="entry name" value="Pif1_2B_dom"/>
    <property type="match status" value="1"/>
</dbReference>
<dbReference type="PANTHER" id="PTHR10492:SF97">
    <property type="entry name" value="ATP-DEPENDENT DNA HELICASE"/>
    <property type="match status" value="1"/>
</dbReference>
<feature type="domain" description="Helitron helicase-like" evidence="4">
    <location>
        <begin position="502"/>
        <end position="681"/>
    </location>
</feature>
<sequence>MLQDQHRREHSSLNRLSSTFSVMDEKRKRIGKYEILLEEKNWCTQKDLRKKRRSILDERKVNQNLQASSAPYNTNLTLLSNITNVAQCSITSTSNKKYDQPQLSSMNGTSQGVPSNYNFSRTPLSNITNGATPKLSSNSEFQNRHQPKFVPHKTSSSKTSVKQGSKQFKGKQKLKPNVEAEVYLSSSEEGEPQSVINKFFGISKEYVDHGDPTFVCNECHAMLWKNEKIRGNKNGKKKSFSLCCSKGTIQLPDPPEPPTLLYHFYKSNSSEAKNFMNNIRAYNMMFSFTSLGGKIDRSVARGKGPYVFRLQGQNYHRIGSLLPYENDAPKFSQLYIYDSQNEIMNRKNSVKGDSSVQSKSSITLDPQTITILKNLLDTCNPLVQSFRMVRDCFQENDWKDVSLKLIGTRNKDGRVYNLPTASEVAALVIGDFDAAFDKRDIILQTTSGSLKRISELHPAYLPLQYPLIFPYAEDGYRLGIKHKGIEKDNNKPRTNLTMREFFCYRIQDRPKKFSLLLNAKKLFQQFLVDAYTMIESGRLAFIKKQQPKLRSQCYKSLNDTVGRGETNAANCGKRIILPSSFTGGSRYMTQKYLDAMAICKTFGYPDLFITITCNPKWPEINRCLNDKSLSSEDRPDLITRLFKIKLDDLIEYFIHDKFFGDIQAAIYTVEFQKRGLPHAHICLFLDPASKFPTASDIDRVISAEIPDKESDPELYKLVRQFMIHGPCGADNPKCPCMVQLKCSKKFPKKFVDETTVDADGYPVYRRRQTNNKVIKDGVELHNGYVVPYNAALLKKYQCHMNVEWCNQSGSIKYLFKYINKGPDRVTARIFNSDNNTANNKDENEIKQYLDCRYISASEAAWRIFSYDIHYRFPAVQVLPFHPEDGQNIVYDDDSNLSEILENPTVKMSMFTQWMECNKEDAFARTLKYVDIPRYYTWERKEKTWKKRKLPFGSIGRINYVPPTIGDTYYLRILLNHVRGPTSFKDIRTVDGHVYETFKDACFARGLLDDDKEYVNAMQEATEWSTGNYLRTFFVMLLLSNSISRPGLFWTTTKHLLIEDILSQQRKITNIPNLRLDNKELENICLSHIEQLLQNNGSSLKNFDDMPTVEQHYMSSLTNRLLIKELSYDRVALQREHSNLIKLLTTEQQKVYKTVMDAVDKQNGGIFFVYGYGGTGKTFLWKTFSAALRSQGQIVLNVASSGIASLLLDGGRTAHSRFIIPINVTEDSICSIEPNSELGDLISKTRLIIWDEAPMTHKHCFEALDRTMRDILRSKQHDNETKPFGGKIVLFGGDFRQILPVIPKGTRSMIVNSSLNSSYLWKHCQVLKLTENMRLRVGNNNTDLQEIKEFAEWILKLGDGILGDENDGETEIEIPEDLLILDENNPMESLLSFTYPDMNQHLWDPTYFQQGAILAPTNEVVDSINEELLKTIPGEEKTYLSSDSLCQDEELTDINAALFSPEVLNSFHLSGLPNHKLVLKVGAPIMLLRNIDQSNGLCNGTRLQITKLGKFIIEAKIITGTNVGHQTLIPRLKMTPSDKRIPVKIARRQFPIALSFAMTINKSQGQSLERVGLYLPRSVFSHGQLYVAVSRVKSRKGLKILIENKNEKATTTTTNVVYKEVLQKL</sequence>
<protein>
    <recommendedName>
        <fullName evidence="1">ATP-dependent DNA helicase</fullName>
        <ecNumber evidence="1">5.6.2.3</ecNumber>
    </recommendedName>
</protein>
<evidence type="ECO:0000313" key="7">
    <source>
        <dbReference type="Proteomes" id="UP001229421"/>
    </source>
</evidence>
<dbReference type="GO" id="GO:0006281">
    <property type="term" value="P:DNA repair"/>
    <property type="evidence" value="ECO:0007669"/>
    <property type="project" value="UniProtKB-KW"/>
</dbReference>
<keyword evidence="1" id="KW-0227">DNA damage</keyword>
<dbReference type="InterPro" id="IPR010285">
    <property type="entry name" value="DNA_helicase_pif1-like_DEAD"/>
</dbReference>
<evidence type="ECO:0000259" key="5">
    <source>
        <dbReference type="Pfam" id="PF21530"/>
    </source>
</evidence>
<dbReference type="GO" id="GO:0006310">
    <property type="term" value="P:DNA recombination"/>
    <property type="evidence" value="ECO:0007669"/>
    <property type="project" value="UniProtKB-KW"/>
</dbReference>
<evidence type="ECO:0000256" key="1">
    <source>
        <dbReference type="RuleBase" id="RU363044"/>
    </source>
</evidence>
<evidence type="ECO:0000259" key="3">
    <source>
        <dbReference type="Pfam" id="PF05970"/>
    </source>
</evidence>
<dbReference type="Pfam" id="PF05970">
    <property type="entry name" value="PIF1"/>
    <property type="match status" value="1"/>
</dbReference>